<sequence>MTKVKVKPGKWLYLIGVLLIVVGIVAAIATAASAGMTAMQSATKVEVPGTSTVQVEKAGMYSIAFYLSSDGKPVLDTSPYKNMTFALTDAAGNSVKVTSAGKVFSFNATKTGAYTLVTAYPAGSGPSATMMVMPLSGINGALIGVLFWGFVIAGVVLIIVTAVLRSKNRKKLSVQ</sequence>
<dbReference type="HOGENOM" id="CLU_1530320_0_0_9"/>
<evidence type="ECO:0000313" key="3">
    <source>
        <dbReference type="Proteomes" id="UP000001551"/>
    </source>
</evidence>
<dbReference type="RefSeq" id="WP_013484547.1">
    <property type="nucleotide sequence ID" value="NC_014828.1"/>
</dbReference>
<gene>
    <name evidence="2" type="ordered locus">Ethha_0601</name>
</gene>
<dbReference type="STRING" id="663278.Ethha_0601"/>
<accession>E6U9I4</accession>
<feature type="transmembrane region" description="Helical" evidence="1">
    <location>
        <begin position="12"/>
        <end position="34"/>
    </location>
</feature>
<dbReference type="Proteomes" id="UP000001551">
    <property type="component" value="Chromosome"/>
</dbReference>
<dbReference type="KEGG" id="eha:Ethha_0601"/>
<keyword evidence="1" id="KW-0812">Transmembrane</keyword>
<keyword evidence="1" id="KW-0472">Membrane</keyword>
<proteinExistence type="predicted"/>
<evidence type="ECO:0000313" key="2">
    <source>
        <dbReference type="EMBL" id="ADU26175.1"/>
    </source>
</evidence>
<keyword evidence="3" id="KW-1185">Reference proteome</keyword>
<feature type="transmembrane region" description="Helical" evidence="1">
    <location>
        <begin position="140"/>
        <end position="164"/>
    </location>
</feature>
<name>E6U9I4_ETHHY</name>
<protein>
    <submittedName>
        <fullName evidence="2">Uncharacterized protein</fullName>
    </submittedName>
</protein>
<organism evidence="2 3">
    <name type="scientific">Ethanoligenens harbinense (strain DSM 18485 / JCM 12961 / CGMCC 1.5033 / YUAN-3)</name>
    <dbReference type="NCBI Taxonomy" id="663278"/>
    <lineage>
        <taxon>Bacteria</taxon>
        <taxon>Bacillati</taxon>
        <taxon>Bacillota</taxon>
        <taxon>Clostridia</taxon>
        <taxon>Eubacteriales</taxon>
        <taxon>Oscillospiraceae</taxon>
        <taxon>Ethanoligenens</taxon>
    </lineage>
</organism>
<keyword evidence="1" id="KW-1133">Transmembrane helix</keyword>
<reference evidence="2 3" key="1">
    <citation type="submission" date="2010-12" db="EMBL/GenBank/DDBJ databases">
        <title>Complete sequence of Ethanoligenens harbinense YUAN-3.</title>
        <authorList>
            <person name="Lucas S."/>
            <person name="Copeland A."/>
            <person name="Lapidus A."/>
            <person name="Cheng J.-F."/>
            <person name="Bruce D."/>
            <person name="Goodwin L."/>
            <person name="Pitluck S."/>
            <person name="Chertkov O."/>
            <person name="Misra M."/>
            <person name="Detter J.C."/>
            <person name="Han C."/>
            <person name="Tapia R."/>
            <person name="Land M."/>
            <person name="Hauser L."/>
            <person name="Jeffries C."/>
            <person name="Kyrpides N."/>
            <person name="Ivanova N."/>
            <person name="Mikhailova N."/>
            <person name="Wang A."/>
            <person name="Mouttaki H."/>
            <person name="He Z."/>
            <person name="Zhou J."/>
            <person name="Hemme C.L."/>
            <person name="Woyke T."/>
        </authorList>
    </citation>
    <scope>NUCLEOTIDE SEQUENCE [LARGE SCALE GENOMIC DNA]</scope>
    <source>
        <strain evidence="3">DSM 18485 / JCM 12961 / CGMCC 1.5033 / YUAN-3</strain>
    </source>
</reference>
<evidence type="ECO:0000256" key="1">
    <source>
        <dbReference type="SAM" id="Phobius"/>
    </source>
</evidence>
<dbReference type="AlphaFoldDB" id="E6U9I4"/>
<dbReference type="EMBL" id="CP002400">
    <property type="protein sequence ID" value="ADU26175.1"/>
    <property type="molecule type" value="Genomic_DNA"/>
</dbReference>